<dbReference type="Proteomes" id="UP001147752">
    <property type="component" value="Unassembled WGS sequence"/>
</dbReference>
<dbReference type="EMBL" id="JAPZBT010000001">
    <property type="protein sequence ID" value="KAJ5383660.1"/>
    <property type="molecule type" value="Genomic_DNA"/>
</dbReference>
<evidence type="ECO:0000313" key="2">
    <source>
        <dbReference type="Proteomes" id="UP001147752"/>
    </source>
</evidence>
<evidence type="ECO:0000313" key="1">
    <source>
        <dbReference type="EMBL" id="KAJ5383660.1"/>
    </source>
</evidence>
<reference evidence="1" key="1">
    <citation type="submission" date="2022-12" db="EMBL/GenBank/DDBJ databases">
        <authorList>
            <person name="Petersen C."/>
        </authorList>
    </citation>
    <scope>NUCLEOTIDE SEQUENCE</scope>
    <source>
        <strain evidence="1">IBT 3081</strain>
    </source>
</reference>
<accession>A0A9W9SSA2</accession>
<reference evidence="1" key="2">
    <citation type="journal article" date="2023" name="IMA Fungus">
        <title>Comparative genomic study of the Penicillium genus elucidates a diverse pangenome and 15 lateral gene transfer events.</title>
        <authorList>
            <person name="Petersen C."/>
            <person name="Sorensen T."/>
            <person name="Nielsen M.R."/>
            <person name="Sondergaard T.E."/>
            <person name="Sorensen J.L."/>
            <person name="Fitzpatrick D.A."/>
            <person name="Frisvad J.C."/>
            <person name="Nielsen K.L."/>
        </authorList>
    </citation>
    <scope>NUCLEOTIDE SEQUENCE</scope>
    <source>
        <strain evidence="1">IBT 3081</strain>
    </source>
</reference>
<organism evidence="1 2">
    <name type="scientific">Penicillium concentricum</name>
    <dbReference type="NCBI Taxonomy" id="293559"/>
    <lineage>
        <taxon>Eukaryota</taxon>
        <taxon>Fungi</taxon>
        <taxon>Dikarya</taxon>
        <taxon>Ascomycota</taxon>
        <taxon>Pezizomycotina</taxon>
        <taxon>Eurotiomycetes</taxon>
        <taxon>Eurotiomycetidae</taxon>
        <taxon>Eurotiales</taxon>
        <taxon>Aspergillaceae</taxon>
        <taxon>Penicillium</taxon>
    </lineage>
</organism>
<protein>
    <submittedName>
        <fullName evidence="1">Uncharacterized protein</fullName>
    </submittedName>
</protein>
<dbReference type="AlphaFoldDB" id="A0A9W9SSA2"/>
<sequence length="104" mass="10958">MQGAGEESGSSLIGVPRPCNAPPRLTLSVVGHECYYEWVGWRVEGGKDSCLSIPREEAGDVWSGPSTACVVCCVTPAGSSYELPAVLSIFLSVLSVFVLTPLAR</sequence>
<proteinExistence type="predicted"/>
<dbReference type="GeneID" id="81458484"/>
<gene>
    <name evidence="1" type="ORF">N7517_001571</name>
</gene>
<dbReference type="RefSeq" id="XP_056583436.1">
    <property type="nucleotide sequence ID" value="XM_056719301.1"/>
</dbReference>
<name>A0A9W9SSA2_9EURO</name>
<keyword evidence="2" id="KW-1185">Reference proteome</keyword>
<comment type="caution">
    <text evidence="1">The sequence shown here is derived from an EMBL/GenBank/DDBJ whole genome shotgun (WGS) entry which is preliminary data.</text>
</comment>